<keyword evidence="1" id="KW-0805">Transcription regulation</keyword>
<dbReference type="SMART" id="SM00866">
    <property type="entry name" value="UTRA"/>
    <property type="match status" value="1"/>
</dbReference>
<accession>A0A2K8KSX6</accession>
<name>A0A2K8KSX6_9GAMM</name>
<dbReference type="PANTHER" id="PTHR44846">
    <property type="entry name" value="MANNOSYL-D-GLYCERATE TRANSPORT/METABOLISM SYSTEM REPRESSOR MNGR-RELATED"/>
    <property type="match status" value="1"/>
</dbReference>
<organism evidence="5 6">
    <name type="scientific">Reinekea forsetii</name>
    <dbReference type="NCBI Taxonomy" id="1336806"/>
    <lineage>
        <taxon>Bacteria</taxon>
        <taxon>Pseudomonadati</taxon>
        <taxon>Pseudomonadota</taxon>
        <taxon>Gammaproteobacteria</taxon>
        <taxon>Oceanospirillales</taxon>
        <taxon>Saccharospirillaceae</taxon>
        <taxon>Reinekea</taxon>
    </lineage>
</organism>
<dbReference type="GO" id="GO:0003700">
    <property type="term" value="F:DNA-binding transcription factor activity"/>
    <property type="evidence" value="ECO:0007669"/>
    <property type="project" value="InterPro"/>
</dbReference>
<dbReference type="Gene3D" id="1.10.10.10">
    <property type="entry name" value="Winged helix-like DNA-binding domain superfamily/Winged helix DNA-binding domain"/>
    <property type="match status" value="1"/>
</dbReference>
<dbReference type="Proteomes" id="UP000229757">
    <property type="component" value="Chromosome"/>
</dbReference>
<dbReference type="Pfam" id="PF07702">
    <property type="entry name" value="UTRA"/>
    <property type="match status" value="1"/>
</dbReference>
<dbReference type="InterPro" id="IPR036388">
    <property type="entry name" value="WH-like_DNA-bd_sf"/>
</dbReference>
<evidence type="ECO:0000259" key="4">
    <source>
        <dbReference type="PROSITE" id="PS50949"/>
    </source>
</evidence>
<sequence length="259" mass="28158">MSAKIRLDPALIDFLRPDVSRSGSLYTQLARSLTQAIDEGLLLDGDFILPQRDLAEALGVSRVTVRKAIECLVAEGLLSQRQGAGTVVTRRAQVLIRKNIAVLNSFTDDMVARGLAPSSSWVARVTVQASVKEAQALNLSPGDLVSRFTRVRYASATPMAYEIATVPGNLVPNALAVGDSLYHALEALDARPIRAVQTMTAINAEPAVGQALKINTQDAVLYIERQGFDGTDKPVEFTRSWYRGDLYNFVAELNTTEQP</sequence>
<dbReference type="PANTHER" id="PTHR44846:SF1">
    <property type="entry name" value="MANNOSYL-D-GLYCERATE TRANSPORT_METABOLISM SYSTEM REPRESSOR MNGR-RELATED"/>
    <property type="match status" value="1"/>
</dbReference>
<evidence type="ECO:0000256" key="3">
    <source>
        <dbReference type="ARBA" id="ARBA00023163"/>
    </source>
</evidence>
<feature type="domain" description="HTH gntR-type" evidence="4">
    <location>
        <begin position="23"/>
        <end position="91"/>
    </location>
</feature>
<dbReference type="Gene3D" id="3.40.1410.10">
    <property type="entry name" value="Chorismate lyase-like"/>
    <property type="match status" value="1"/>
</dbReference>
<dbReference type="SMART" id="SM00345">
    <property type="entry name" value="HTH_GNTR"/>
    <property type="match status" value="1"/>
</dbReference>
<keyword evidence="3" id="KW-0804">Transcription</keyword>
<gene>
    <name evidence="5" type="ORF">REIFOR_02598</name>
</gene>
<dbReference type="SUPFAM" id="SSF64288">
    <property type="entry name" value="Chorismate lyase-like"/>
    <property type="match status" value="1"/>
</dbReference>
<dbReference type="InterPro" id="IPR050679">
    <property type="entry name" value="Bact_HTH_transcr_reg"/>
</dbReference>
<evidence type="ECO:0000256" key="2">
    <source>
        <dbReference type="ARBA" id="ARBA00023125"/>
    </source>
</evidence>
<dbReference type="GO" id="GO:0003677">
    <property type="term" value="F:DNA binding"/>
    <property type="evidence" value="ECO:0007669"/>
    <property type="project" value="UniProtKB-KW"/>
</dbReference>
<dbReference type="InterPro" id="IPR028978">
    <property type="entry name" value="Chorismate_lyase_/UTRA_dom_sf"/>
</dbReference>
<dbReference type="AlphaFoldDB" id="A0A2K8KSX6"/>
<dbReference type="InterPro" id="IPR000524">
    <property type="entry name" value="Tscrpt_reg_HTH_GntR"/>
</dbReference>
<dbReference type="Pfam" id="PF00392">
    <property type="entry name" value="GntR"/>
    <property type="match status" value="1"/>
</dbReference>
<keyword evidence="2" id="KW-0238">DNA-binding</keyword>
<keyword evidence="6" id="KW-1185">Reference proteome</keyword>
<reference evidence="5 6" key="1">
    <citation type="journal article" date="2017" name="Environ. Microbiol.">
        <title>Genomic and physiological analyses of 'Reinekea forsetii' reveal a versatile opportunistic lifestyle during spring algae blooms.</title>
        <authorList>
            <person name="Avci B."/>
            <person name="Hahnke R.L."/>
            <person name="Chafee M."/>
            <person name="Fischer T."/>
            <person name="Gruber-Vodicka H."/>
            <person name="Tegetmeyer H.E."/>
            <person name="Harder J."/>
            <person name="Fuchs B.M."/>
            <person name="Amann R.I."/>
            <person name="Teeling H."/>
        </authorList>
    </citation>
    <scope>NUCLEOTIDE SEQUENCE [LARGE SCALE GENOMIC DNA]</scope>
    <source>
        <strain evidence="5 6">Hel1_31_D35</strain>
    </source>
</reference>
<dbReference type="PROSITE" id="PS50949">
    <property type="entry name" value="HTH_GNTR"/>
    <property type="match status" value="1"/>
</dbReference>
<protein>
    <submittedName>
        <fullName evidence="5">Putative transcriptional regulator of N-acetylglucosamine utilization, GntR family</fullName>
    </submittedName>
</protein>
<dbReference type="KEGG" id="rfo:REIFOR_02598"/>
<evidence type="ECO:0000313" key="5">
    <source>
        <dbReference type="EMBL" id="ATX77722.1"/>
    </source>
</evidence>
<proteinExistence type="predicted"/>
<dbReference type="InterPro" id="IPR011663">
    <property type="entry name" value="UTRA"/>
</dbReference>
<evidence type="ECO:0000313" key="6">
    <source>
        <dbReference type="Proteomes" id="UP000229757"/>
    </source>
</evidence>
<dbReference type="CDD" id="cd07377">
    <property type="entry name" value="WHTH_GntR"/>
    <property type="match status" value="1"/>
</dbReference>
<evidence type="ECO:0000256" key="1">
    <source>
        <dbReference type="ARBA" id="ARBA00023015"/>
    </source>
</evidence>
<dbReference type="InterPro" id="IPR036390">
    <property type="entry name" value="WH_DNA-bd_sf"/>
</dbReference>
<dbReference type="GO" id="GO:0045892">
    <property type="term" value="P:negative regulation of DNA-templated transcription"/>
    <property type="evidence" value="ECO:0007669"/>
    <property type="project" value="TreeGrafter"/>
</dbReference>
<dbReference type="EMBL" id="CP011797">
    <property type="protein sequence ID" value="ATX77722.1"/>
    <property type="molecule type" value="Genomic_DNA"/>
</dbReference>
<dbReference type="RefSeq" id="WP_227003686.1">
    <property type="nucleotide sequence ID" value="NZ_CP011797.1"/>
</dbReference>
<dbReference type="SUPFAM" id="SSF46785">
    <property type="entry name" value="Winged helix' DNA-binding domain"/>
    <property type="match status" value="1"/>
</dbReference>
<dbReference type="PRINTS" id="PR00035">
    <property type="entry name" value="HTHGNTR"/>
</dbReference>